<evidence type="ECO:0000256" key="5">
    <source>
        <dbReference type="SAM" id="MobiDB-lite"/>
    </source>
</evidence>
<comment type="subcellular location">
    <subcellularLocation>
        <location evidence="1">Membrane</location>
        <topology evidence="1">Multi-pass membrane protein</topology>
    </subcellularLocation>
</comment>
<accession>A0A7X1FVA6</accession>
<dbReference type="Gene3D" id="1.20.1720.10">
    <property type="entry name" value="Multidrug resistance protein D"/>
    <property type="match status" value="1"/>
</dbReference>
<dbReference type="AlphaFoldDB" id="A0A7X1FVA6"/>
<feature type="transmembrane region" description="Helical" evidence="6">
    <location>
        <begin position="223"/>
        <end position="243"/>
    </location>
</feature>
<comment type="caution">
    <text evidence="8">The sequence shown here is derived from an EMBL/GenBank/DDBJ whole genome shotgun (WGS) entry which is preliminary data.</text>
</comment>
<dbReference type="PROSITE" id="PS50850">
    <property type="entry name" value="MFS"/>
    <property type="match status" value="1"/>
</dbReference>
<evidence type="ECO:0000256" key="4">
    <source>
        <dbReference type="ARBA" id="ARBA00023136"/>
    </source>
</evidence>
<keyword evidence="9" id="KW-1185">Reference proteome</keyword>
<feature type="transmembrane region" description="Helical" evidence="6">
    <location>
        <begin position="74"/>
        <end position="94"/>
    </location>
</feature>
<feature type="transmembrane region" description="Helical" evidence="6">
    <location>
        <begin position="446"/>
        <end position="463"/>
    </location>
</feature>
<feature type="transmembrane region" description="Helical" evidence="6">
    <location>
        <begin position="378"/>
        <end position="395"/>
    </location>
</feature>
<dbReference type="Proteomes" id="UP000566813">
    <property type="component" value="Unassembled WGS sequence"/>
</dbReference>
<name>A0A7X1FVA6_9SPHN</name>
<dbReference type="PANTHER" id="PTHR23501:SF5">
    <property type="entry name" value="TRANSPORT PROTEIN"/>
    <property type="match status" value="1"/>
</dbReference>
<dbReference type="CDD" id="cd17321">
    <property type="entry name" value="MFS_MMR_MDR_like"/>
    <property type="match status" value="1"/>
</dbReference>
<feature type="transmembrane region" description="Helical" evidence="6">
    <location>
        <begin position="249"/>
        <end position="266"/>
    </location>
</feature>
<keyword evidence="3 6" id="KW-1133">Transmembrane helix</keyword>
<feature type="compositionally biased region" description="Polar residues" evidence="5">
    <location>
        <begin position="15"/>
        <end position="25"/>
    </location>
</feature>
<feature type="transmembrane region" description="Helical" evidence="6">
    <location>
        <begin position="135"/>
        <end position="152"/>
    </location>
</feature>
<feature type="transmembrane region" description="Helical" evidence="6">
    <location>
        <begin position="287"/>
        <end position="312"/>
    </location>
</feature>
<feature type="transmembrane region" description="Helical" evidence="6">
    <location>
        <begin position="192"/>
        <end position="211"/>
    </location>
</feature>
<sequence length="466" mass="47883">MTVGSRAVNGGNGFAVTTSHPSSSGDGLLPPRRHWALAGLWAAIIMAVLDGSVMNLALPIIARDFTISSASTTWLITSYQIAIVMGLLPLSALGERFGYHQVYCSGLAIFVVASIGCAVSTGIAMLAGFRFVQGLGAAAIMAVNGAQMRLAWPSGLLSRGIGYNAVIVAGTAAAGPPLAGLLLSFADWPLLFLVNLPIGLASLLLVTHFGLRRPAETSTFDGIGALLNAVSFGAIFLGCSELVHGAPQLRAAGFLLVGLLLFLALLRRSARQERPMLPIDLFRFRRLAFAYGASVCAFAAQMCLLLALPFLLVDTMRVPVAAVGLLLLPLPAAIALSSPLAARLADRRWAGLMSGAGLALAAIAMGALAFLADQAPPLSQIAAIMALCGAGYGLFQSPNNNVMLRTAPLERAGAAAGMQATCRVAGQTVGALIAALALHLPQSGPVLSLYAGSGLALIAALIARGR</sequence>
<proteinExistence type="predicted"/>
<evidence type="ECO:0000256" key="3">
    <source>
        <dbReference type="ARBA" id="ARBA00022989"/>
    </source>
</evidence>
<reference evidence="8 9" key="1">
    <citation type="submission" date="2020-08" db="EMBL/GenBank/DDBJ databases">
        <title>The genome sequence of type strain Novosphingobium flavum NBRC 111647.</title>
        <authorList>
            <person name="Liu Y."/>
        </authorList>
    </citation>
    <scope>NUCLEOTIDE SEQUENCE [LARGE SCALE GENOMIC DNA]</scope>
    <source>
        <strain evidence="8 9">NBRC 111647</strain>
    </source>
</reference>
<dbReference type="InterPro" id="IPR011701">
    <property type="entry name" value="MFS"/>
</dbReference>
<gene>
    <name evidence="8" type="ORF">H7F51_15955</name>
</gene>
<evidence type="ECO:0000313" key="8">
    <source>
        <dbReference type="EMBL" id="MBC2667012.1"/>
    </source>
</evidence>
<protein>
    <submittedName>
        <fullName evidence="8">MFS transporter</fullName>
    </submittedName>
</protein>
<evidence type="ECO:0000256" key="2">
    <source>
        <dbReference type="ARBA" id="ARBA00022692"/>
    </source>
</evidence>
<keyword evidence="2 6" id="KW-0812">Transmembrane</keyword>
<evidence type="ECO:0000256" key="6">
    <source>
        <dbReference type="SAM" id="Phobius"/>
    </source>
</evidence>
<dbReference type="GO" id="GO:0005886">
    <property type="term" value="C:plasma membrane"/>
    <property type="evidence" value="ECO:0007669"/>
    <property type="project" value="TreeGrafter"/>
</dbReference>
<dbReference type="Gene3D" id="1.20.1250.20">
    <property type="entry name" value="MFS general substrate transporter like domains"/>
    <property type="match status" value="1"/>
</dbReference>
<feature type="transmembrane region" description="Helical" evidence="6">
    <location>
        <begin position="318"/>
        <end position="337"/>
    </location>
</feature>
<evidence type="ECO:0000313" key="9">
    <source>
        <dbReference type="Proteomes" id="UP000566813"/>
    </source>
</evidence>
<feature type="transmembrane region" description="Helical" evidence="6">
    <location>
        <begin position="164"/>
        <end position="186"/>
    </location>
</feature>
<organism evidence="8 9">
    <name type="scientific">Novosphingobium flavum</name>
    <dbReference type="NCBI Taxonomy" id="1778672"/>
    <lineage>
        <taxon>Bacteria</taxon>
        <taxon>Pseudomonadati</taxon>
        <taxon>Pseudomonadota</taxon>
        <taxon>Alphaproteobacteria</taxon>
        <taxon>Sphingomonadales</taxon>
        <taxon>Sphingomonadaceae</taxon>
        <taxon>Novosphingobium</taxon>
    </lineage>
</organism>
<dbReference type="InterPro" id="IPR020846">
    <property type="entry name" value="MFS_dom"/>
</dbReference>
<dbReference type="PANTHER" id="PTHR23501">
    <property type="entry name" value="MAJOR FACILITATOR SUPERFAMILY"/>
    <property type="match status" value="1"/>
</dbReference>
<dbReference type="Pfam" id="PF07690">
    <property type="entry name" value="MFS_1"/>
    <property type="match status" value="1"/>
</dbReference>
<dbReference type="GO" id="GO:0022857">
    <property type="term" value="F:transmembrane transporter activity"/>
    <property type="evidence" value="ECO:0007669"/>
    <property type="project" value="InterPro"/>
</dbReference>
<dbReference type="EMBL" id="JACLAW010000013">
    <property type="protein sequence ID" value="MBC2667012.1"/>
    <property type="molecule type" value="Genomic_DNA"/>
</dbReference>
<dbReference type="RefSeq" id="WP_185665307.1">
    <property type="nucleotide sequence ID" value="NZ_JACLAW010000013.1"/>
</dbReference>
<feature type="domain" description="Major facilitator superfamily (MFS) profile" evidence="7">
    <location>
        <begin position="36"/>
        <end position="466"/>
    </location>
</feature>
<dbReference type="SUPFAM" id="SSF103473">
    <property type="entry name" value="MFS general substrate transporter"/>
    <property type="match status" value="1"/>
</dbReference>
<evidence type="ECO:0000259" key="7">
    <source>
        <dbReference type="PROSITE" id="PS50850"/>
    </source>
</evidence>
<dbReference type="InterPro" id="IPR036259">
    <property type="entry name" value="MFS_trans_sf"/>
</dbReference>
<feature type="region of interest" description="Disordered" evidence="5">
    <location>
        <begin position="1"/>
        <end position="27"/>
    </location>
</feature>
<feature type="transmembrane region" description="Helical" evidence="6">
    <location>
        <begin position="38"/>
        <end position="62"/>
    </location>
</feature>
<feature type="transmembrane region" description="Helical" evidence="6">
    <location>
        <begin position="106"/>
        <end position="129"/>
    </location>
</feature>
<dbReference type="PRINTS" id="PR01036">
    <property type="entry name" value="TCRTETB"/>
</dbReference>
<feature type="transmembrane region" description="Helical" evidence="6">
    <location>
        <begin position="349"/>
        <end position="372"/>
    </location>
</feature>
<keyword evidence="4 6" id="KW-0472">Membrane</keyword>
<evidence type="ECO:0000256" key="1">
    <source>
        <dbReference type="ARBA" id="ARBA00004141"/>
    </source>
</evidence>
<feature type="transmembrane region" description="Helical" evidence="6">
    <location>
        <begin position="420"/>
        <end position="440"/>
    </location>
</feature>